<organism evidence="10 11">
    <name type="scientific">[Eubacterium] hominis</name>
    <dbReference type="NCBI Taxonomy" id="2764325"/>
    <lineage>
        <taxon>Bacteria</taxon>
        <taxon>Bacillati</taxon>
        <taxon>Bacillota</taxon>
        <taxon>Erysipelotrichia</taxon>
        <taxon>Erysipelotrichales</taxon>
        <taxon>Erysipelotrichaceae</taxon>
        <taxon>Amedibacillus</taxon>
    </lineage>
</organism>
<accession>A0A7G9GN28</accession>
<keyword evidence="6" id="KW-0175">Coiled coil</keyword>
<comment type="subcellular location">
    <subcellularLocation>
        <location evidence="1">Cell membrane</location>
        <topology evidence="1">Multi-pass membrane protein</topology>
    </subcellularLocation>
</comment>
<evidence type="ECO:0000313" key="11">
    <source>
        <dbReference type="Proteomes" id="UP000515856"/>
    </source>
</evidence>
<dbReference type="RefSeq" id="WP_117453830.1">
    <property type="nucleotide sequence ID" value="NZ_CP060636.1"/>
</dbReference>
<feature type="transmembrane region" description="Helical" evidence="7">
    <location>
        <begin position="1006"/>
        <end position="1027"/>
    </location>
</feature>
<evidence type="ECO:0000313" key="10">
    <source>
        <dbReference type="EMBL" id="QNM12210.1"/>
    </source>
</evidence>
<evidence type="ECO:0000256" key="3">
    <source>
        <dbReference type="ARBA" id="ARBA00022692"/>
    </source>
</evidence>
<dbReference type="KEGG" id="ehn:H9Q80_18530"/>
<evidence type="ECO:0000259" key="8">
    <source>
        <dbReference type="Pfam" id="PF02687"/>
    </source>
</evidence>
<feature type="transmembrane region" description="Helical" evidence="7">
    <location>
        <begin position="950"/>
        <end position="972"/>
    </location>
</feature>
<evidence type="ECO:0000256" key="2">
    <source>
        <dbReference type="ARBA" id="ARBA00022475"/>
    </source>
</evidence>
<evidence type="ECO:0000256" key="6">
    <source>
        <dbReference type="SAM" id="Coils"/>
    </source>
</evidence>
<dbReference type="Pfam" id="PF02687">
    <property type="entry name" value="FtsX"/>
    <property type="match status" value="2"/>
</dbReference>
<dbReference type="EMBL" id="CP060636">
    <property type="protein sequence ID" value="QNM12210.1"/>
    <property type="molecule type" value="Genomic_DNA"/>
</dbReference>
<dbReference type="AlphaFoldDB" id="A0A7G9GN28"/>
<feature type="domain" description="MacB-like periplasmic core" evidence="9">
    <location>
        <begin position="27"/>
        <end position="229"/>
    </location>
</feature>
<reference evidence="10 11" key="1">
    <citation type="submission" date="2020-08" db="EMBL/GenBank/DDBJ databases">
        <authorList>
            <person name="Liu C."/>
            <person name="Sun Q."/>
        </authorList>
    </citation>
    <scope>NUCLEOTIDE SEQUENCE [LARGE SCALE GENOMIC DNA]</scope>
    <source>
        <strain evidence="10 11">NSJ-61</strain>
    </source>
</reference>
<proteinExistence type="predicted"/>
<dbReference type="InterPro" id="IPR038766">
    <property type="entry name" value="Membrane_comp_ABC_pdt"/>
</dbReference>
<evidence type="ECO:0000256" key="7">
    <source>
        <dbReference type="SAM" id="Phobius"/>
    </source>
</evidence>
<sequence length="1082" mass="121151">MKFKALRKDITREMRKSLGRFLSIFSIVAIGVAFFAGVKASVPVMKNSADHYFDEYNFMDFKVMSTIGMTKEDASAIRKIDGVEGVYPSYSIDTLNTVDNKQKVIKVMSYPMKDTKDNPDYINQMRIINGRLPEKENECVIEHDSIKGASSKVGDHITLTSGSDDELKDTLKNTTYTIVGEVTTPYYLSYEKGSSAIGSGTIDNYIIIPDSNFKMDYYTEIYVTVKNAKKYNSYDDAYFDVIKKVETKLTSLGEERADLRFEKIKKDALKKVEDGRKEYEANKKKFDEEIKKAKQQLSDAHDQALVGQATLNANQLTSQQMLASKKQELEQSEAQMNSLVAQYDAAKAKLNEEKTKVDTQIADLNKQIETQKGKVDEIDQQIKDVEEQLKQPDLTDLEKQLLEEKKKALEASKTYMVPSLELLQKQMETLQSNLETGMNQLAVLDEQISNAKNQIELGKQQLAEAETSAQKQFEEAQKQIDDGNTQVIKGTLELEEKEKDGAAKLAEAKEKLDKSEEEIKAMKTPQWYVLDRNSHYSYRDYGSAADRMGGIAKVFPLFFFVVAALVCLTTMTRMVDEQRQEIGTLKALGYSKTAIAMKYIMYAGVASIFGGIFGSIIGMVVFPTVIYNAWNIMYTLPEVQLQFQFGLAFTAIGIVSLITVAAAISAVYKELMDVPSQLMRPKAPKNGKKILLERVPFIWKRFNFIHKVTARNIFRYKKRFLMTVIGISGCSALLVAGFGIQDSIGEIVVLQYEELNKYDVSMTFSTDATASQRDKALDELKANKDISDAMGVAIYHGFYADEGEDKGVDIYVPADVNEYQKFTVLRTRKGHDPLDLESDGAIITEKLAKAKGISVGDSIPIDNGDGVKKDIKITGISENYVGHAIYMTPSYYKSVYHTTPKNTTLLGIMKTVNSDQEETLGNAFMKQAGIESVTFYSGIASSFEDTISSLSFIVVVLIISAGMLAFVVLYNLTNVNISERLREIATIKVLGFYDNEVSAYVYRENIILTLIGALVGLGLGIILHSLIMSLAELDTVMFGRNIYPISFVYSVLITMGFSIIVNLVMYRKLKKIPMVESLKSVE</sequence>
<name>A0A7G9GN28_9FIRM</name>
<keyword evidence="2" id="KW-1003">Cell membrane</keyword>
<feature type="transmembrane region" description="Helical" evidence="7">
    <location>
        <begin position="720"/>
        <end position="740"/>
    </location>
</feature>
<evidence type="ECO:0000256" key="5">
    <source>
        <dbReference type="ARBA" id="ARBA00023136"/>
    </source>
</evidence>
<keyword evidence="3 7" id="KW-0812">Transmembrane</keyword>
<dbReference type="GO" id="GO:0005886">
    <property type="term" value="C:plasma membrane"/>
    <property type="evidence" value="ECO:0007669"/>
    <property type="project" value="UniProtKB-SubCell"/>
</dbReference>
<dbReference type="InterPro" id="IPR003838">
    <property type="entry name" value="ABC3_permease_C"/>
</dbReference>
<feature type="domain" description="ABC3 transporter permease C-terminal" evidence="8">
    <location>
        <begin position="956"/>
        <end position="1073"/>
    </location>
</feature>
<feature type="domain" description="ABC3 transporter permease C-terminal" evidence="8">
    <location>
        <begin position="554"/>
        <end position="669"/>
    </location>
</feature>
<keyword evidence="5 7" id="KW-0472">Membrane</keyword>
<feature type="transmembrane region" description="Helical" evidence="7">
    <location>
        <begin position="1047"/>
        <end position="1066"/>
    </location>
</feature>
<gene>
    <name evidence="10" type="ORF">H9Q80_18530</name>
</gene>
<feature type="coiled-coil region" evidence="6">
    <location>
        <begin position="269"/>
        <end position="525"/>
    </location>
</feature>
<keyword evidence="4 7" id="KW-1133">Transmembrane helix</keyword>
<dbReference type="PANTHER" id="PTHR30287">
    <property type="entry name" value="MEMBRANE COMPONENT OF PREDICTED ABC SUPERFAMILY METABOLITE UPTAKE TRANSPORTER"/>
    <property type="match status" value="1"/>
</dbReference>
<dbReference type="Pfam" id="PF12704">
    <property type="entry name" value="MacB_PCD"/>
    <property type="match status" value="2"/>
</dbReference>
<feature type="domain" description="MacB-like periplasmic core" evidence="9">
    <location>
        <begin position="723"/>
        <end position="892"/>
    </location>
</feature>
<protein>
    <submittedName>
        <fullName evidence="10">ABC transporter permease</fullName>
    </submittedName>
</protein>
<feature type="transmembrane region" description="Helical" evidence="7">
    <location>
        <begin position="647"/>
        <end position="668"/>
    </location>
</feature>
<dbReference type="PANTHER" id="PTHR30287:SF1">
    <property type="entry name" value="INNER MEMBRANE PROTEIN"/>
    <property type="match status" value="1"/>
</dbReference>
<evidence type="ECO:0000259" key="9">
    <source>
        <dbReference type="Pfam" id="PF12704"/>
    </source>
</evidence>
<feature type="transmembrane region" description="Helical" evidence="7">
    <location>
        <begin position="554"/>
        <end position="571"/>
    </location>
</feature>
<feature type="transmembrane region" description="Helical" evidence="7">
    <location>
        <begin position="21"/>
        <end position="38"/>
    </location>
</feature>
<evidence type="ECO:0000256" key="4">
    <source>
        <dbReference type="ARBA" id="ARBA00022989"/>
    </source>
</evidence>
<dbReference type="InterPro" id="IPR025857">
    <property type="entry name" value="MacB_PCD"/>
</dbReference>
<evidence type="ECO:0000256" key="1">
    <source>
        <dbReference type="ARBA" id="ARBA00004651"/>
    </source>
</evidence>
<feature type="transmembrane region" description="Helical" evidence="7">
    <location>
        <begin position="599"/>
        <end position="627"/>
    </location>
</feature>
<dbReference type="Proteomes" id="UP000515856">
    <property type="component" value="Chromosome"/>
</dbReference>
<keyword evidence="11" id="KW-1185">Reference proteome</keyword>